<name>A0AAN7Z873_9PEZI</name>
<sequence length="88" mass="9559">MVGCFKLTCLIFNLLLENLDISPQGFLCSVTTSSSTFEGGDPAFHLLPLDLPRVPIPFVSMPLCLEETHDALQGVFGGVWYAVLVMQG</sequence>
<keyword evidence="3" id="KW-1185">Reference proteome</keyword>
<dbReference type="EMBL" id="JAWHQM010000039">
    <property type="protein sequence ID" value="KAK5634202.1"/>
    <property type="molecule type" value="Genomic_DNA"/>
</dbReference>
<organism evidence="2 3">
    <name type="scientific">Xylaria bambusicola</name>
    <dbReference type="NCBI Taxonomy" id="326684"/>
    <lineage>
        <taxon>Eukaryota</taxon>
        <taxon>Fungi</taxon>
        <taxon>Dikarya</taxon>
        <taxon>Ascomycota</taxon>
        <taxon>Pezizomycotina</taxon>
        <taxon>Sordariomycetes</taxon>
        <taxon>Xylariomycetidae</taxon>
        <taxon>Xylariales</taxon>
        <taxon>Xylariaceae</taxon>
        <taxon>Xylaria</taxon>
    </lineage>
</organism>
<evidence type="ECO:0000313" key="3">
    <source>
        <dbReference type="Proteomes" id="UP001305414"/>
    </source>
</evidence>
<proteinExistence type="predicted"/>
<dbReference type="AlphaFoldDB" id="A0AAN7Z873"/>
<dbReference type="Proteomes" id="UP001305414">
    <property type="component" value="Unassembled WGS sequence"/>
</dbReference>
<feature type="chain" id="PRO_5043009142" description="Secreted protein" evidence="1">
    <location>
        <begin position="22"/>
        <end position="88"/>
    </location>
</feature>
<keyword evidence="1" id="KW-0732">Signal</keyword>
<reference evidence="2 3" key="1">
    <citation type="submission" date="2023-10" db="EMBL/GenBank/DDBJ databases">
        <title>Draft genome sequence of Xylaria bambusicola isolate GMP-LS, the root and basal stem rot pathogen of sugarcane in Indonesia.</title>
        <authorList>
            <person name="Selvaraj P."/>
            <person name="Muralishankar V."/>
            <person name="Muruganantham S."/>
            <person name="Sp S."/>
            <person name="Haryani S."/>
            <person name="Lau K.J.X."/>
            <person name="Naqvi N.I."/>
        </authorList>
    </citation>
    <scope>NUCLEOTIDE SEQUENCE [LARGE SCALE GENOMIC DNA]</scope>
    <source>
        <strain evidence="2">GMP-LS</strain>
    </source>
</reference>
<accession>A0AAN7Z873</accession>
<feature type="signal peptide" evidence="1">
    <location>
        <begin position="1"/>
        <end position="21"/>
    </location>
</feature>
<gene>
    <name evidence="2" type="ORF">RRF57_009916</name>
</gene>
<evidence type="ECO:0008006" key="4">
    <source>
        <dbReference type="Google" id="ProtNLM"/>
    </source>
</evidence>
<comment type="caution">
    <text evidence="2">The sequence shown here is derived from an EMBL/GenBank/DDBJ whole genome shotgun (WGS) entry which is preliminary data.</text>
</comment>
<evidence type="ECO:0000256" key="1">
    <source>
        <dbReference type="SAM" id="SignalP"/>
    </source>
</evidence>
<evidence type="ECO:0000313" key="2">
    <source>
        <dbReference type="EMBL" id="KAK5634202.1"/>
    </source>
</evidence>
<protein>
    <recommendedName>
        <fullName evidence="4">Secreted protein</fullName>
    </recommendedName>
</protein>